<keyword evidence="7 11" id="KW-0496">Mitochondrion</keyword>
<comment type="subunit">
    <text evidence="11">Component of the mitochondrial contact site and cristae organizing system (MICOS) complex.</text>
</comment>
<reference evidence="13 14" key="1">
    <citation type="submission" date="2023-08" db="EMBL/GenBank/DDBJ databases">
        <title>Black Yeasts Isolated from many extreme environments.</title>
        <authorList>
            <person name="Coleine C."/>
            <person name="Stajich J.E."/>
            <person name="Selbmann L."/>
        </authorList>
    </citation>
    <scope>NUCLEOTIDE SEQUENCE [LARGE SCALE GENOMIC DNA]</scope>
    <source>
        <strain evidence="13 14">CCFEE 5792</strain>
    </source>
</reference>
<evidence type="ECO:0000313" key="14">
    <source>
        <dbReference type="Proteomes" id="UP001358417"/>
    </source>
</evidence>
<keyword evidence="11" id="KW-0999">Mitochondrion inner membrane</keyword>
<evidence type="ECO:0000256" key="9">
    <source>
        <dbReference type="ARBA" id="ARBA00032159"/>
    </source>
</evidence>
<dbReference type="Proteomes" id="UP001358417">
    <property type="component" value="Unassembled WGS sequence"/>
</dbReference>
<evidence type="ECO:0000256" key="1">
    <source>
        <dbReference type="ARBA" id="ARBA00002689"/>
    </source>
</evidence>
<dbReference type="InterPro" id="IPR031463">
    <property type="entry name" value="Mic12"/>
</dbReference>
<gene>
    <name evidence="13" type="ORF">LTR84_000530</name>
</gene>
<proteinExistence type="inferred from homology"/>
<evidence type="ECO:0000256" key="3">
    <source>
        <dbReference type="ARBA" id="ARBA00009188"/>
    </source>
</evidence>
<comment type="subcellular location">
    <subcellularLocation>
        <location evidence="2">Membrane</location>
    </subcellularLocation>
    <subcellularLocation>
        <location evidence="11">Mitochondrion inner membrane</location>
        <topology evidence="11">Single-pass membrane protein</topology>
    </subcellularLocation>
</comment>
<feature type="region of interest" description="Disordered" evidence="12">
    <location>
        <begin position="146"/>
        <end position="174"/>
    </location>
</feature>
<evidence type="ECO:0000256" key="12">
    <source>
        <dbReference type="SAM" id="MobiDB-lite"/>
    </source>
</evidence>
<evidence type="ECO:0000313" key="13">
    <source>
        <dbReference type="EMBL" id="KAK5064696.1"/>
    </source>
</evidence>
<keyword evidence="6 11" id="KW-1133">Transmembrane helix</keyword>
<dbReference type="RefSeq" id="XP_064712020.1">
    <property type="nucleotide sequence ID" value="XM_064844160.1"/>
</dbReference>
<comment type="similarity">
    <text evidence="3 11">Belongs to the MICOS complex subunit Mic12 family.</text>
</comment>
<evidence type="ECO:0000256" key="10">
    <source>
        <dbReference type="ARBA" id="ARBA00032985"/>
    </source>
</evidence>
<evidence type="ECO:0000256" key="8">
    <source>
        <dbReference type="ARBA" id="ARBA00023136"/>
    </source>
</evidence>
<protein>
    <recommendedName>
        <fullName evidence="4 11">MICOS complex subunit MIC12</fullName>
    </recommendedName>
    <alternativeName>
        <fullName evidence="10 11">Altered inheritance of mitochondria protein 5, mitochondrial</fullName>
    </alternativeName>
    <alternativeName>
        <fullName evidence="9 11">Found in mitochondrial proteome protein 51</fullName>
    </alternativeName>
</protein>
<comment type="caution">
    <text evidence="13">The sequence shown here is derived from an EMBL/GenBank/DDBJ whole genome shotgun (WGS) entry which is preliminary data.</text>
</comment>
<feature type="transmembrane region" description="Helical" evidence="11">
    <location>
        <begin position="6"/>
        <end position="24"/>
    </location>
</feature>
<keyword evidence="8 11" id="KW-0472">Membrane</keyword>
<evidence type="ECO:0000256" key="5">
    <source>
        <dbReference type="ARBA" id="ARBA00022692"/>
    </source>
</evidence>
<keyword evidence="14" id="KW-1185">Reference proteome</keyword>
<evidence type="ECO:0000256" key="6">
    <source>
        <dbReference type="ARBA" id="ARBA00022989"/>
    </source>
</evidence>
<evidence type="ECO:0000256" key="7">
    <source>
        <dbReference type="ARBA" id="ARBA00023128"/>
    </source>
</evidence>
<dbReference type="GO" id="GO:0044284">
    <property type="term" value="C:mitochondrial crista junction"/>
    <property type="evidence" value="ECO:0007669"/>
    <property type="project" value="InterPro"/>
</dbReference>
<dbReference type="GO" id="GO:0061617">
    <property type="term" value="C:MICOS complex"/>
    <property type="evidence" value="ECO:0007669"/>
    <property type="project" value="UniProtKB-UniRule"/>
</dbReference>
<dbReference type="AlphaFoldDB" id="A0AAV9NRX5"/>
<keyword evidence="5 11" id="KW-0812">Transmembrane</keyword>
<evidence type="ECO:0000256" key="4">
    <source>
        <dbReference type="ARBA" id="ARBA00018170"/>
    </source>
</evidence>
<organism evidence="13 14">
    <name type="scientific">Exophiala bonariae</name>
    <dbReference type="NCBI Taxonomy" id="1690606"/>
    <lineage>
        <taxon>Eukaryota</taxon>
        <taxon>Fungi</taxon>
        <taxon>Dikarya</taxon>
        <taxon>Ascomycota</taxon>
        <taxon>Pezizomycotina</taxon>
        <taxon>Eurotiomycetes</taxon>
        <taxon>Chaetothyriomycetidae</taxon>
        <taxon>Chaetothyriales</taxon>
        <taxon>Herpotrichiellaceae</taxon>
        <taxon>Exophiala</taxon>
    </lineage>
</organism>
<name>A0AAV9NRX5_9EURO</name>
<dbReference type="EMBL" id="JAVRRD010000001">
    <property type="protein sequence ID" value="KAK5064696.1"/>
    <property type="molecule type" value="Genomic_DNA"/>
</dbReference>
<evidence type="ECO:0000256" key="2">
    <source>
        <dbReference type="ARBA" id="ARBA00004370"/>
    </source>
</evidence>
<accession>A0AAV9NRX5</accession>
<sequence length="174" mass="19812">MGFTTGFLGGVTLTYSILYFSLYIHRANRNVQRTLLSQQSNLLNSVIDPPAPLPDPPAYEVRKAGLTEVLKDRWNREVEKLVRNAQETDWAQKREQYEDRLSTVWGKVRASEQGREIEAKARDLEQNVEDRARQLGQTVKDKVAEGKDALTTAKDEAKSKSKSVGREPRLLELK</sequence>
<evidence type="ECO:0000256" key="11">
    <source>
        <dbReference type="RuleBase" id="RU363010"/>
    </source>
</evidence>
<comment type="function">
    <text evidence="1 11">Component of the MICOS complex, a large protein complex of the mitochondrial inner membrane that plays crucial roles in the maintenance of crista junctions, inner membrane architecture, and formation of contact sites to the outer membrane.</text>
</comment>
<dbReference type="Pfam" id="PF17050">
    <property type="entry name" value="AIM5"/>
    <property type="match status" value="1"/>
</dbReference>
<dbReference type="GeneID" id="89968752"/>
<dbReference type="GO" id="GO:0042407">
    <property type="term" value="P:cristae formation"/>
    <property type="evidence" value="ECO:0007669"/>
    <property type="project" value="InterPro"/>
</dbReference>